<keyword evidence="1" id="KW-0732">Signal</keyword>
<keyword evidence="3" id="KW-1185">Reference proteome</keyword>
<comment type="caution">
    <text evidence="2">The sequence shown here is derived from an EMBL/GenBank/DDBJ whole genome shotgun (WGS) entry which is preliminary data.</text>
</comment>
<evidence type="ECO:0008006" key="4">
    <source>
        <dbReference type="Google" id="ProtNLM"/>
    </source>
</evidence>
<dbReference type="PROSITE" id="PS51257">
    <property type="entry name" value="PROKAR_LIPOPROTEIN"/>
    <property type="match status" value="1"/>
</dbReference>
<protein>
    <recommendedName>
        <fullName evidence="4">Lipoprotein</fullName>
    </recommendedName>
</protein>
<dbReference type="RefSeq" id="WP_336536982.1">
    <property type="nucleotide sequence ID" value="NZ_JBBAYL010000009.1"/>
</dbReference>
<feature type="chain" id="PRO_5045648698" description="Lipoprotein" evidence="1">
    <location>
        <begin position="33"/>
        <end position="186"/>
    </location>
</feature>
<name>A0ABU8GSD6_9ACTN</name>
<dbReference type="Proteomes" id="UP001365781">
    <property type="component" value="Unassembled WGS sequence"/>
</dbReference>
<organism evidence="2 3">
    <name type="scientific">Streptomyces brasiliscabiei</name>
    <dbReference type="NCBI Taxonomy" id="2736302"/>
    <lineage>
        <taxon>Bacteria</taxon>
        <taxon>Bacillati</taxon>
        <taxon>Actinomycetota</taxon>
        <taxon>Actinomycetes</taxon>
        <taxon>Kitasatosporales</taxon>
        <taxon>Streptomycetaceae</taxon>
        <taxon>Streptomyces</taxon>
    </lineage>
</organism>
<feature type="signal peptide" evidence="1">
    <location>
        <begin position="1"/>
        <end position="32"/>
    </location>
</feature>
<evidence type="ECO:0000313" key="3">
    <source>
        <dbReference type="Proteomes" id="UP001365781"/>
    </source>
</evidence>
<evidence type="ECO:0000313" key="2">
    <source>
        <dbReference type="EMBL" id="MEI5616116.1"/>
    </source>
</evidence>
<dbReference type="EMBL" id="JBBAYM010000046">
    <property type="protein sequence ID" value="MEI5616116.1"/>
    <property type="molecule type" value="Genomic_DNA"/>
</dbReference>
<reference evidence="2 3" key="1">
    <citation type="submission" date="2024-03" db="EMBL/GenBank/DDBJ databases">
        <title>First Report of Pectobacterium brasiliscabiei causing potato scab in china.</title>
        <authorList>
            <person name="Handique U."/>
        </authorList>
    </citation>
    <scope>NUCLEOTIDE SEQUENCE [LARGE SCALE GENOMIC DNA]</scope>
    <source>
        <strain evidence="2 3">ZRIMU1503</strain>
    </source>
</reference>
<evidence type="ECO:0000256" key="1">
    <source>
        <dbReference type="SAM" id="SignalP"/>
    </source>
</evidence>
<proteinExistence type="predicted"/>
<accession>A0ABU8GSD6</accession>
<sequence>MAPRKATGRCASALLTAVLAAGVLTGCELADAASGSGCDGTGSRVDELKAYGVLDARPQGTVVPKGFESLDAGCWADSGEAWLYAERTYVFPGDKAEVTRFYKAAAEREGWRLSRAGEKSSKKDPAANLCFTLGEKDDSTILDVSFLTKTILEDEESEPGPEFDTGAGYRVSVTSTADGSATSCSD</sequence>
<gene>
    <name evidence="2" type="ORF">WB403_44175</name>
</gene>